<dbReference type="GO" id="GO:0016829">
    <property type="term" value="F:lyase activity"/>
    <property type="evidence" value="ECO:0007669"/>
    <property type="project" value="InterPro"/>
</dbReference>
<evidence type="ECO:0000313" key="1">
    <source>
        <dbReference type="EMBL" id="QTH21525.1"/>
    </source>
</evidence>
<dbReference type="InterPro" id="IPR023375">
    <property type="entry name" value="ADC_dom_sf"/>
</dbReference>
<dbReference type="Proteomes" id="UP000664914">
    <property type="component" value="Chromosome"/>
</dbReference>
<dbReference type="SUPFAM" id="SSF160104">
    <property type="entry name" value="Acetoacetate decarboxylase-like"/>
    <property type="match status" value="1"/>
</dbReference>
<dbReference type="RefSeq" id="WP_208632756.1">
    <property type="nucleotide sequence ID" value="NZ_CP059319.1"/>
</dbReference>
<proteinExistence type="predicted"/>
<accession>A0A975HDL3</accession>
<dbReference type="Pfam" id="PF06314">
    <property type="entry name" value="ADC"/>
    <property type="match status" value="1"/>
</dbReference>
<dbReference type="EMBL" id="CP059319">
    <property type="protein sequence ID" value="QTH21525.1"/>
    <property type="molecule type" value="Genomic_DNA"/>
</dbReference>
<dbReference type="InterPro" id="IPR010451">
    <property type="entry name" value="Acetoacetate_decarboxylase"/>
</dbReference>
<organism evidence="1 2">
    <name type="scientific">Rhizorhabdus wittichii</name>
    <dbReference type="NCBI Taxonomy" id="160791"/>
    <lineage>
        <taxon>Bacteria</taxon>
        <taxon>Pseudomonadati</taxon>
        <taxon>Pseudomonadota</taxon>
        <taxon>Alphaproteobacteria</taxon>
        <taxon>Sphingomonadales</taxon>
        <taxon>Sphingomonadaceae</taxon>
        <taxon>Rhizorhabdus</taxon>
    </lineage>
</organism>
<reference evidence="1" key="2">
    <citation type="submission" date="2021-04" db="EMBL/GenBank/DDBJ databases">
        <title>Isolation and genomic analysis of the ibuprofen-degrading bacterium Sphingomonas strain MPO218.</title>
        <authorList>
            <person name="Aulestia M."/>
            <person name="Flores A."/>
            <person name="Mangas E.L."/>
            <person name="Perez-Pulido A.J."/>
            <person name="Santero E."/>
            <person name="Camacho E.M."/>
        </authorList>
    </citation>
    <scope>NUCLEOTIDE SEQUENCE</scope>
    <source>
        <strain evidence="1">MPO218</strain>
    </source>
</reference>
<protein>
    <submittedName>
        <fullName evidence="1">Acetoacetate decarboxylase family protein</fullName>
    </submittedName>
</protein>
<dbReference type="Gene3D" id="2.40.400.10">
    <property type="entry name" value="Acetoacetate decarboxylase-like"/>
    <property type="match status" value="1"/>
</dbReference>
<dbReference type="AlphaFoldDB" id="A0A975HDL3"/>
<name>A0A975HDL3_9SPHN</name>
<reference evidence="1" key="1">
    <citation type="submission" date="2020-07" db="EMBL/GenBank/DDBJ databases">
        <authorList>
            <person name="Camacho E."/>
        </authorList>
    </citation>
    <scope>NUCLEOTIDE SEQUENCE</scope>
    <source>
        <strain evidence="1">MPO218</strain>
    </source>
</reference>
<sequence>MAETDQNRRYRMPVVFGPTCGPRQGPDGGRYDYADAPRTTAAISFLTRRDALLDLMPPHCRPDDDPVVTVEHVELRALEWLAGRSYSLLSVKVPVVYEGPEEQVRGAFLPVLWENRAEPIISGREELGFAKLFCELPPPRVLAGKREYSALWDGHGFIRMEFDDLAEGPPPGPPPPDFAGVLHHRYFPAVSREGVADVEQMVLTPAGGATIRYDRIWRGQGRVTFVRSSWEQLPTMFHIVNRLAELPVVEWRGASIIESRGTKDLSDQRVLR</sequence>
<gene>
    <name evidence="1" type="ORF">HRJ34_24935</name>
</gene>
<evidence type="ECO:0000313" key="2">
    <source>
        <dbReference type="Proteomes" id="UP000664914"/>
    </source>
</evidence>